<dbReference type="VEuPathDB" id="FungiDB:SJAG_00801"/>
<dbReference type="GO" id="GO:0030695">
    <property type="term" value="F:GTPase regulator activity"/>
    <property type="evidence" value="ECO:0000318"/>
    <property type="project" value="GO_Central"/>
</dbReference>
<feature type="region of interest" description="Disordered" evidence="1">
    <location>
        <begin position="373"/>
        <end position="403"/>
    </location>
</feature>
<evidence type="ECO:0000313" key="3">
    <source>
        <dbReference type="Proteomes" id="UP000001744"/>
    </source>
</evidence>
<feature type="compositionally biased region" description="Acidic residues" evidence="1">
    <location>
        <begin position="373"/>
        <end position="388"/>
    </location>
</feature>
<accession>B6JWM3</accession>
<evidence type="ECO:0000313" key="2">
    <source>
        <dbReference type="EMBL" id="EEB05774.2"/>
    </source>
</evidence>
<organism evidence="2 3">
    <name type="scientific">Schizosaccharomyces japonicus (strain yFS275 / FY16936)</name>
    <name type="common">Fission yeast</name>
    <dbReference type="NCBI Taxonomy" id="402676"/>
    <lineage>
        <taxon>Eukaryota</taxon>
        <taxon>Fungi</taxon>
        <taxon>Dikarya</taxon>
        <taxon>Ascomycota</taxon>
        <taxon>Taphrinomycotina</taxon>
        <taxon>Schizosaccharomycetes</taxon>
        <taxon>Schizosaccharomycetales</taxon>
        <taxon>Schizosaccharomycetaceae</taxon>
        <taxon>Schizosaccharomyces</taxon>
    </lineage>
</organism>
<dbReference type="AlphaFoldDB" id="B6JWM3"/>
<dbReference type="EMBL" id="KE651166">
    <property type="protein sequence ID" value="EEB05774.2"/>
    <property type="molecule type" value="Genomic_DNA"/>
</dbReference>
<dbReference type="Proteomes" id="UP000001744">
    <property type="component" value="Unassembled WGS sequence"/>
</dbReference>
<dbReference type="JaponicusDB" id="SJAG_00801"/>
<sequence length="484" mass="53355">MDQLLTKVTSSAATYATAFAIRSGIQWAGSLAARRLSKYIHKTTSERSQYSLELVKSRLEQKIRAITPAIDLIELIAARGNSSLQNLVPLIIRLRGNIDNFNDTLAEYTNMSPPSSEQAASARCDEVQKSCEQLLSSIEQAIPLINLALTTSGVSLSSTVTDTISPSRLLQAASFLELADEKFKSKSSANIRVGPPFDMILYTIFSGHSRGATANDDAIVSWKETYAKAKITVERKRHANSKHAYCITLNEDLNDGRYHDEIAGMPSPTKGAFLQGRKRTIPVSQVRKISYSLSGQLLDLEQARTPVLAIQLSKPSSPKAPSSKRKSILKSSLDDEENPFIEPLKGTLNDPPKPTPDFEWIALEKWTFDEASSDEEDDGFYDESDASDASDASTSSSPFHIPSKKAQAIDTMLPTAEDEITRALAALNIETSNSLYITNPNSLSLLEYILRLCVLQELHQKPFLEMSDDEITPILSNDWDSSFL</sequence>
<name>B6JWM3_SCHJY</name>
<gene>
    <name evidence="2" type="ORF">SJAG_00801</name>
</gene>
<dbReference type="Pfam" id="PF05508">
    <property type="entry name" value="Ran-binding"/>
    <property type="match status" value="1"/>
</dbReference>
<feature type="region of interest" description="Disordered" evidence="1">
    <location>
        <begin position="312"/>
        <end position="354"/>
    </location>
</feature>
<dbReference type="OrthoDB" id="512915at2759"/>
<dbReference type="eggNOG" id="ENOG502R7I3">
    <property type="taxonomic scope" value="Eukaryota"/>
</dbReference>
<dbReference type="GO" id="GO:0005737">
    <property type="term" value="C:cytoplasm"/>
    <property type="evidence" value="ECO:0000318"/>
    <property type="project" value="GO_Central"/>
</dbReference>
<dbReference type="HOGENOM" id="CLU_014536_0_0_1"/>
<keyword evidence="3" id="KW-1185">Reference proteome</keyword>
<protein>
    <submittedName>
        <fullName evidence="2">Ran GTPase binding protein</fullName>
    </submittedName>
</protein>
<evidence type="ECO:0000256" key="1">
    <source>
        <dbReference type="SAM" id="MobiDB-lite"/>
    </source>
</evidence>
<dbReference type="PANTHER" id="PTHR31010:SF2">
    <property type="entry name" value="RAN-SPECIFIC GTPASE-ACTIVATING PROTEIN 30"/>
    <property type="match status" value="1"/>
</dbReference>
<dbReference type="OMA" id="WDPYNES"/>
<dbReference type="InterPro" id="IPR008812">
    <property type="entry name" value="Ran_GTP-bd-rel"/>
</dbReference>
<dbReference type="RefSeq" id="XP_002172067.2">
    <property type="nucleotide sequence ID" value="XM_002172031.2"/>
</dbReference>
<reference evidence="2 3" key="1">
    <citation type="journal article" date="2011" name="Science">
        <title>Comparative functional genomics of the fission yeasts.</title>
        <authorList>
            <person name="Rhind N."/>
            <person name="Chen Z."/>
            <person name="Yassour M."/>
            <person name="Thompson D.A."/>
            <person name="Haas B.J."/>
            <person name="Habib N."/>
            <person name="Wapinski I."/>
            <person name="Roy S."/>
            <person name="Lin M.F."/>
            <person name="Heiman D.I."/>
            <person name="Young S.K."/>
            <person name="Furuya K."/>
            <person name="Guo Y."/>
            <person name="Pidoux A."/>
            <person name="Chen H.M."/>
            <person name="Robbertse B."/>
            <person name="Goldberg J.M."/>
            <person name="Aoki K."/>
            <person name="Bayne E.H."/>
            <person name="Berlin A.M."/>
            <person name="Desjardins C.A."/>
            <person name="Dobbs E."/>
            <person name="Dukaj L."/>
            <person name="Fan L."/>
            <person name="FitzGerald M.G."/>
            <person name="French C."/>
            <person name="Gujja S."/>
            <person name="Hansen K."/>
            <person name="Keifenheim D."/>
            <person name="Levin J.Z."/>
            <person name="Mosher R.A."/>
            <person name="Mueller C.A."/>
            <person name="Pfiffner J."/>
            <person name="Priest M."/>
            <person name="Russ C."/>
            <person name="Smialowska A."/>
            <person name="Swoboda P."/>
            <person name="Sykes S.M."/>
            <person name="Vaughn M."/>
            <person name="Vengrova S."/>
            <person name="Yoder R."/>
            <person name="Zeng Q."/>
            <person name="Allshire R."/>
            <person name="Baulcombe D."/>
            <person name="Birren B.W."/>
            <person name="Brown W."/>
            <person name="Ekwall K."/>
            <person name="Kellis M."/>
            <person name="Leatherwood J."/>
            <person name="Levin H."/>
            <person name="Margalit H."/>
            <person name="Martienssen R."/>
            <person name="Nieduszynski C.A."/>
            <person name="Spatafora J.W."/>
            <person name="Friedman N."/>
            <person name="Dalgaard J.Z."/>
            <person name="Baumann P."/>
            <person name="Niki H."/>
            <person name="Regev A."/>
            <person name="Nusbaum C."/>
        </authorList>
    </citation>
    <scope>NUCLEOTIDE SEQUENCE [LARGE SCALE GENOMIC DNA]</scope>
    <source>
        <strain evidence="3">yFS275 / FY16936</strain>
    </source>
</reference>
<dbReference type="GO" id="GO:0005634">
    <property type="term" value="C:nucleus"/>
    <property type="evidence" value="ECO:0000318"/>
    <property type="project" value="GO_Central"/>
</dbReference>
<dbReference type="GeneID" id="7048875"/>
<dbReference type="PANTHER" id="PTHR31010">
    <property type="entry name" value="RAN-SPECIFIC GTPASE-ACTIVATING PROTEIN 30-RELATED"/>
    <property type="match status" value="1"/>
</dbReference>
<proteinExistence type="predicted"/>